<feature type="region of interest" description="Disordered" evidence="3">
    <location>
        <begin position="330"/>
        <end position="356"/>
    </location>
</feature>
<feature type="region of interest" description="Disordered" evidence="3">
    <location>
        <begin position="371"/>
        <end position="390"/>
    </location>
</feature>
<feature type="region of interest" description="Disordered" evidence="3">
    <location>
        <begin position="273"/>
        <end position="301"/>
    </location>
</feature>
<sequence length="458" mass="52266">MADYESITDVTGNMSTEGPTTLCDKNLQEAVEALAEREGEVAKLHQQIKEILLINHKWDEEYNDLKRLYESCIKEQGQSSSASQKKDKTMAEGLERGKEELIEQLEHLKLEKEKIERKYSDLKFKYDHMKSQRNDLLKTQAKALSVAPPPSSARVAQMKEEIDLLKSQVQAFKEDYEAEKRDRERLASEKETERLRYEAEIVSMKIQLDRSTSELVHYKNEAKRLGQQLRLKQQREEEQFRRHLESQGYSARKTLPPLDPFVEKDVYPLYYSQSTPSIPPSSLPSPTSATPPTRRLSLGYQTHMSEVTRPLYEGEPQTRRRSIPFYNHAYQKNPSNTSNNYHTQVPEDHPPRSVSPQIHRVGHLRLYSRESDPNMADVSGGETEAPSLLSPCNDLNTSYEQAVQRRVELDLKSSSLSRGNVNNHGSFLSNGGLGSEENVSVSSDFNAKESASHHSSSI</sequence>
<dbReference type="InParanoid" id="A0A1X7V531"/>
<reference evidence="5" key="1">
    <citation type="journal article" date="2010" name="Nature">
        <title>The Amphimedon queenslandica genome and the evolution of animal complexity.</title>
        <authorList>
            <person name="Srivastava M."/>
            <person name="Simakov O."/>
            <person name="Chapman J."/>
            <person name="Fahey B."/>
            <person name="Gauthier M.E."/>
            <person name="Mitros T."/>
            <person name="Richards G.S."/>
            <person name="Conaco C."/>
            <person name="Dacre M."/>
            <person name="Hellsten U."/>
            <person name="Larroux C."/>
            <person name="Putnam N.H."/>
            <person name="Stanke M."/>
            <person name="Adamska M."/>
            <person name="Darling A."/>
            <person name="Degnan S.M."/>
            <person name="Oakley T.H."/>
            <person name="Plachetzki D.C."/>
            <person name="Zhai Y."/>
            <person name="Adamski M."/>
            <person name="Calcino A."/>
            <person name="Cummins S.F."/>
            <person name="Goodstein D.M."/>
            <person name="Harris C."/>
            <person name="Jackson D.J."/>
            <person name="Leys S.P."/>
            <person name="Shu S."/>
            <person name="Woodcroft B.J."/>
            <person name="Vervoort M."/>
            <person name="Kosik K.S."/>
            <person name="Manning G."/>
            <person name="Degnan B.M."/>
            <person name="Rokhsar D.S."/>
        </authorList>
    </citation>
    <scope>NUCLEOTIDE SEQUENCE [LARGE SCALE GENOMIC DNA]</scope>
</reference>
<dbReference type="KEGG" id="aqu:109581227"/>
<feature type="compositionally biased region" description="Polar residues" evidence="3">
    <location>
        <begin position="8"/>
        <end position="19"/>
    </location>
</feature>
<dbReference type="AlphaFoldDB" id="A0A1X7V531"/>
<feature type="compositionally biased region" description="Low complexity" evidence="3">
    <location>
        <begin position="284"/>
        <end position="293"/>
    </location>
</feature>
<evidence type="ECO:0000313" key="5">
    <source>
        <dbReference type="Proteomes" id="UP000007879"/>
    </source>
</evidence>
<feature type="compositionally biased region" description="Polar residues" evidence="3">
    <location>
        <begin position="330"/>
        <end position="343"/>
    </location>
</feature>
<dbReference type="STRING" id="400682.A0A1X7V531"/>
<feature type="coiled-coil region" evidence="2">
    <location>
        <begin position="91"/>
        <end position="239"/>
    </location>
</feature>
<feature type="region of interest" description="Disordered" evidence="3">
    <location>
        <begin position="415"/>
        <end position="458"/>
    </location>
</feature>
<feature type="region of interest" description="Disordered" evidence="3">
    <location>
        <begin position="1"/>
        <end position="21"/>
    </location>
</feature>
<evidence type="ECO:0000256" key="1">
    <source>
        <dbReference type="ARBA" id="ARBA00023054"/>
    </source>
</evidence>
<evidence type="ECO:0000313" key="4">
    <source>
        <dbReference type="EnsemblMetazoa" id="Aqu2.1.34934_001"/>
    </source>
</evidence>
<gene>
    <name evidence="4" type="primary">109581227</name>
</gene>
<keyword evidence="5" id="KW-1185">Reference proteome</keyword>
<dbReference type="Proteomes" id="UP000007879">
    <property type="component" value="Unassembled WGS sequence"/>
</dbReference>
<name>A0A1X7V531_AMPQE</name>
<dbReference type="GO" id="GO:0005737">
    <property type="term" value="C:cytoplasm"/>
    <property type="evidence" value="ECO:0007669"/>
    <property type="project" value="UniProtKB-ARBA"/>
</dbReference>
<dbReference type="GO" id="GO:0043122">
    <property type="term" value="P:regulation of canonical NF-kappaB signal transduction"/>
    <property type="evidence" value="ECO:0007669"/>
    <property type="project" value="UniProtKB-ARBA"/>
</dbReference>
<dbReference type="PANTHER" id="PTHR31882">
    <property type="entry name" value="TNFAIP3-INTERACTING PROTEIN COILED COIL FAMILY MEMBER"/>
    <property type="match status" value="1"/>
</dbReference>
<evidence type="ECO:0000256" key="3">
    <source>
        <dbReference type="SAM" id="MobiDB-lite"/>
    </source>
</evidence>
<organism evidence="4">
    <name type="scientific">Amphimedon queenslandica</name>
    <name type="common">Sponge</name>
    <dbReference type="NCBI Taxonomy" id="400682"/>
    <lineage>
        <taxon>Eukaryota</taxon>
        <taxon>Metazoa</taxon>
        <taxon>Porifera</taxon>
        <taxon>Demospongiae</taxon>
        <taxon>Heteroscleromorpha</taxon>
        <taxon>Haplosclerida</taxon>
        <taxon>Niphatidae</taxon>
        <taxon>Amphimedon</taxon>
    </lineage>
</organism>
<keyword evidence="1 2" id="KW-0175">Coiled coil</keyword>
<dbReference type="Gene3D" id="1.20.5.990">
    <property type="entry name" value="Nemo cc2-lz domain - 1d5 darpin complex"/>
    <property type="match status" value="1"/>
</dbReference>
<evidence type="ECO:0000256" key="2">
    <source>
        <dbReference type="SAM" id="Coils"/>
    </source>
</evidence>
<dbReference type="PANTHER" id="PTHR31882:SF11">
    <property type="entry name" value="HDA1 COMPLEX SUBUNIT 2"/>
    <property type="match status" value="1"/>
</dbReference>
<dbReference type="EnsemblMetazoa" id="XM_019995165.1">
    <property type="protein sequence ID" value="XP_019850724.1"/>
    <property type="gene ID" value="LOC109581227"/>
</dbReference>
<proteinExistence type="predicted"/>
<feature type="compositionally biased region" description="Polar residues" evidence="3">
    <location>
        <begin position="415"/>
        <end position="429"/>
    </location>
</feature>
<dbReference type="GO" id="GO:0071222">
    <property type="term" value="P:cellular response to lipopolysaccharide"/>
    <property type="evidence" value="ECO:0007669"/>
    <property type="project" value="TreeGrafter"/>
</dbReference>
<dbReference type="GO" id="GO:0006357">
    <property type="term" value="P:regulation of transcription by RNA polymerase II"/>
    <property type="evidence" value="ECO:0007669"/>
    <property type="project" value="TreeGrafter"/>
</dbReference>
<dbReference type="EnsemblMetazoa" id="Aqu2.1.34934_001">
    <property type="protein sequence ID" value="Aqu2.1.34934_001"/>
    <property type="gene ID" value="Aqu2.1.34934"/>
</dbReference>
<accession>A0A1X7V531</accession>
<reference evidence="4" key="2">
    <citation type="submission" date="2017-05" db="UniProtKB">
        <authorList>
            <consortium name="EnsemblMetazoa"/>
        </authorList>
    </citation>
    <scope>IDENTIFICATION</scope>
</reference>
<dbReference type="OrthoDB" id="10059994at2759"/>
<protein>
    <submittedName>
        <fullName evidence="4">Uncharacterized protein</fullName>
    </submittedName>
</protein>